<organism evidence="2 3">
    <name type="scientific">Methanomethylovorans hollandica (strain DSM 15978 / NBRC 107637 / DMS1)</name>
    <dbReference type="NCBI Taxonomy" id="867904"/>
    <lineage>
        <taxon>Archaea</taxon>
        <taxon>Methanobacteriati</taxon>
        <taxon>Methanobacteriota</taxon>
        <taxon>Stenosarchaea group</taxon>
        <taxon>Methanomicrobia</taxon>
        <taxon>Methanosarcinales</taxon>
        <taxon>Methanosarcinaceae</taxon>
        <taxon>Methanomethylovorans</taxon>
    </lineage>
</organism>
<dbReference type="KEGG" id="mhz:Metho_1959"/>
<name>L0L155_METHD</name>
<dbReference type="Proteomes" id="UP000010866">
    <property type="component" value="Chromosome"/>
</dbReference>
<feature type="domain" description="Schlafen AlbA-2" evidence="1">
    <location>
        <begin position="25"/>
        <end position="143"/>
    </location>
</feature>
<dbReference type="PANTHER" id="PTHR30595:SF6">
    <property type="entry name" value="SCHLAFEN ALBA-2 DOMAIN-CONTAINING PROTEIN"/>
    <property type="match status" value="1"/>
</dbReference>
<dbReference type="InterPro" id="IPR007421">
    <property type="entry name" value="Schlafen_AlbA_2_dom"/>
</dbReference>
<dbReference type="InterPro" id="IPR038461">
    <property type="entry name" value="Schlafen_AlbA_2_dom_sf"/>
</dbReference>
<proteinExistence type="predicted"/>
<dbReference type="RefSeq" id="WP_015325298.1">
    <property type="nucleotide sequence ID" value="NC_019977.1"/>
</dbReference>
<dbReference type="AlphaFoldDB" id="L0L155"/>
<protein>
    <submittedName>
        <fullName evidence="2">Putative transcriptional regulator with HTH domain</fullName>
    </submittedName>
</protein>
<evidence type="ECO:0000259" key="1">
    <source>
        <dbReference type="Pfam" id="PF04326"/>
    </source>
</evidence>
<sequence length="389" mass="45345">MLFDKPLEDVTFDDIQELSEEQIEESMILDYKQELNDYSIIKQVTAFSNTKGGYLVYGVAETGKGGHPQSINGIESDINKERLEQIILGNIIPRVSVQIKKVPIPGKDRIILVVHIPEGQSKPYYNNQDKRYYKRYNFSATPMDENEVEWLYQSRFFGMSKLERYIEEAIYSSQKKLPHEVQLHGIESHVVVAPLKIDGQMFDPSSEFGLKLMELYSSKKSDCGDYLTYSIRPTKSGIKWGDEDKIRNVNNKVEVHRNGVVHSMKNCRSFFQDDHRKRFDDELLACNILHTIRFSSTFYSKIDYIGKVKIMVQIFNCTNSIIINDQREHENGTECDSEEILVERQWDSWKLEEDSLLITKYIMDEVSNYYGLWSSRLFHEEEGIITYGV</sequence>
<dbReference type="Gene3D" id="3.30.950.30">
    <property type="entry name" value="Schlafen, AAA domain"/>
    <property type="match status" value="1"/>
</dbReference>
<evidence type="ECO:0000313" key="2">
    <source>
        <dbReference type="EMBL" id="AGB50133.1"/>
    </source>
</evidence>
<gene>
    <name evidence="2" type="ordered locus">Metho_1959</name>
</gene>
<dbReference type="HOGENOM" id="CLU_718891_0_0_2"/>
<dbReference type="GeneID" id="14406472"/>
<dbReference type="EMBL" id="CP003362">
    <property type="protein sequence ID" value="AGB50133.1"/>
    <property type="molecule type" value="Genomic_DNA"/>
</dbReference>
<dbReference type="Pfam" id="PF04326">
    <property type="entry name" value="SLFN_AlbA_2"/>
    <property type="match status" value="1"/>
</dbReference>
<keyword evidence="3" id="KW-1185">Reference proteome</keyword>
<dbReference type="OrthoDB" id="142870at2157"/>
<accession>L0L155</accession>
<evidence type="ECO:0000313" key="3">
    <source>
        <dbReference type="Proteomes" id="UP000010866"/>
    </source>
</evidence>
<reference evidence="3" key="1">
    <citation type="submission" date="2012-02" db="EMBL/GenBank/DDBJ databases">
        <title>Complete sequence of chromosome of Methanomethylovorans hollandica DSM 15978.</title>
        <authorList>
            <person name="Lucas S."/>
            <person name="Copeland A."/>
            <person name="Lapidus A."/>
            <person name="Glavina del Rio T."/>
            <person name="Dalin E."/>
            <person name="Tice H."/>
            <person name="Bruce D."/>
            <person name="Goodwin L."/>
            <person name="Pitluck S."/>
            <person name="Peters L."/>
            <person name="Mikhailova N."/>
            <person name="Held B."/>
            <person name="Kyrpides N."/>
            <person name="Mavromatis K."/>
            <person name="Ivanova N."/>
            <person name="Brettin T."/>
            <person name="Detter J.C."/>
            <person name="Han C."/>
            <person name="Larimer F."/>
            <person name="Land M."/>
            <person name="Hauser L."/>
            <person name="Markowitz V."/>
            <person name="Cheng J.-F."/>
            <person name="Hugenholtz P."/>
            <person name="Woyke T."/>
            <person name="Wu D."/>
            <person name="Spring S."/>
            <person name="Schroeder M."/>
            <person name="Brambilla E."/>
            <person name="Klenk H.-P."/>
            <person name="Eisen J.A."/>
        </authorList>
    </citation>
    <scope>NUCLEOTIDE SEQUENCE [LARGE SCALE GENOMIC DNA]</scope>
    <source>
        <strain evidence="3">DSM 15978 / NBRC 107637 / DMS1</strain>
    </source>
</reference>
<dbReference type="PANTHER" id="PTHR30595">
    <property type="entry name" value="GLPR-RELATED TRANSCRIPTIONAL REPRESSOR"/>
    <property type="match status" value="1"/>
</dbReference>